<dbReference type="AlphaFoldDB" id="A0A8I1Y6B6"/>
<dbReference type="EMBL" id="JAFICZ010000001">
    <property type="protein sequence ID" value="MBP1293517.1"/>
    <property type="molecule type" value="Genomic_DNA"/>
</dbReference>
<protein>
    <recommendedName>
        <fullName evidence="3">Transposase domain-containing protein</fullName>
    </recommendedName>
</protein>
<reference evidence="1" key="1">
    <citation type="submission" date="2021-02" db="EMBL/GenBank/DDBJ databases">
        <title>Genomic Encyclopedia of Type Strains, Phase IV (KMG-V): Genome sequencing to study the core and pangenomes of soil and plant-associated prokaryotes.</title>
        <authorList>
            <person name="Whitman W."/>
        </authorList>
    </citation>
    <scope>NUCLEOTIDE SEQUENCE</scope>
    <source>
        <strain evidence="1">USDA 406</strain>
    </source>
</reference>
<organism evidence="1 2">
    <name type="scientific">Bradyrhizobium elkanii</name>
    <dbReference type="NCBI Taxonomy" id="29448"/>
    <lineage>
        <taxon>Bacteria</taxon>
        <taxon>Pseudomonadati</taxon>
        <taxon>Pseudomonadota</taxon>
        <taxon>Alphaproteobacteria</taxon>
        <taxon>Hyphomicrobiales</taxon>
        <taxon>Nitrobacteraceae</taxon>
        <taxon>Bradyrhizobium</taxon>
    </lineage>
</organism>
<name>A0A8I1Y6B6_BRAEL</name>
<dbReference type="Proteomes" id="UP000673383">
    <property type="component" value="Unassembled WGS sequence"/>
</dbReference>
<evidence type="ECO:0008006" key="3">
    <source>
        <dbReference type="Google" id="ProtNLM"/>
    </source>
</evidence>
<evidence type="ECO:0000313" key="1">
    <source>
        <dbReference type="EMBL" id="MBP1293517.1"/>
    </source>
</evidence>
<accession>A0A8I1Y6B6</accession>
<proteinExistence type="predicted"/>
<evidence type="ECO:0000313" key="2">
    <source>
        <dbReference type="Proteomes" id="UP000673383"/>
    </source>
</evidence>
<gene>
    <name evidence="1" type="ORF">JOH49_003270</name>
</gene>
<sequence>MTDVLERIVFGRTKSHQLQELLAWNWKAARHRTTQAAA</sequence>
<comment type="caution">
    <text evidence="1">The sequence shown here is derived from an EMBL/GenBank/DDBJ whole genome shotgun (WGS) entry which is preliminary data.</text>
</comment>